<protein>
    <submittedName>
        <fullName evidence="2">Uncharacterized protein</fullName>
    </submittedName>
</protein>
<organism evidence="2 3">
    <name type="scientific">Chiloscyllium punctatum</name>
    <name type="common">Brownbanded bambooshark</name>
    <name type="synonym">Hemiscyllium punctatum</name>
    <dbReference type="NCBI Taxonomy" id="137246"/>
    <lineage>
        <taxon>Eukaryota</taxon>
        <taxon>Metazoa</taxon>
        <taxon>Chordata</taxon>
        <taxon>Craniata</taxon>
        <taxon>Vertebrata</taxon>
        <taxon>Chondrichthyes</taxon>
        <taxon>Elasmobranchii</taxon>
        <taxon>Galeomorphii</taxon>
        <taxon>Galeoidea</taxon>
        <taxon>Orectolobiformes</taxon>
        <taxon>Hemiscylliidae</taxon>
        <taxon>Chiloscyllium</taxon>
    </lineage>
</organism>
<reference evidence="2 3" key="1">
    <citation type="journal article" date="2018" name="Nat. Ecol. Evol.">
        <title>Shark genomes provide insights into elasmobranch evolution and the origin of vertebrates.</title>
        <authorList>
            <person name="Hara Y"/>
            <person name="Yamaguchi K"/>
            <person name="Onimaru K"/>
            <person name="Kadota M"/>
            <person name="Koyanagi M"/>
            <person name="Keeley SD"/>
            <person name="Tatsumi K"/>
            <person name="Tanaka K"/>
            <person name="Motone F"/>
            <person name="Kageyama Y"/>
            <person name="Nozu R"/>
            <person name="Adachi N"/>
            <person name="Nishimura O"/>
            <person name="Nakagawa R"/>
            <person name="Tanegashima C"/>
            <person name="Kiyatake I"/>
            <person name="Matsumoto R"/>
            <person name="Murakumo K"/>
            <person name="Nishida K"/>
            <person name="Terakita A"/>
            <person name="Kuratani S"/>
            <person name="Sato K"/>
            <person name="Hyodo S Kuraku.S."/>
        </authorList>
    </citation>
    <scope>NUCLEOTIDE SEQUENCE [LARGE SCALE GENOMIC DNA]</scope>
</reference>
<keyword evidence="3" id="KW-1185">Reference proteome</keyword>
<evidence type="ECO:0000313" key="2">
    <source>
        <dbReference type="EMBL" id="GCC41023.1"/>
    </source>
</evidence>
<sequence length="89" mass="9800">MPSRGIQPPAPRAAGSVNTSRQRSPTDSMCLVVTRARPTVTVTAMCCCNQMVPETWSILGGQQTVWDQRFHSSQSSHALNNRHPVRVLL</sequence>
<gene>
    <name evidence="2" type="ORF">chiPu_0025448</name>
</gene>
<comment type="caution">
    <text evidence="2">The sequence shown here is derived from an EMBL/GenBank/DDBJ whole genome shotgun (WGS) entry which is preliminary data.</text>
</comment>
<accession>A0A401TEF3</accession>
<feature type="compositionally biased region" description="Polar residues" evidence="1">
    <location>
        <begin position="16"/>
        <end position="27"/>
    </location>
</feature>
<feature type="region of interest" description="Disordered" evidence="1">
    <location>
        <begin position="1"/>
        <end position="27"/>
    </location>
</feature>
<dbReference type="EMBL" id="BEZZ01058796">
    <property type="protein sequence ID" value="GCC41023.1"/>
    <property type="molecule type" value="Genomic_DNA"/>
</dbReference>
<evidence type="ECO:0000256" key="1">
    <source>
        <dbReference type="SAM" id="MobiDB-lite"/>
    </source>
</evidence>
<dbReference type="AlphaFoldDB" id="A0A401TEF3"/>
<dbReference type="Proteomes" id="UP000287033">
    <property type="component" value="Unassembled WGS sequence"/>
</dbReference>
<evidence type="ECO:0000313" key="3">
    <source>
        <dbReference type="Proteomes" id="UP000287033"/>
    </source>
</evidence>
<proteinExistence type="predicted"/>
<name>A0A401TEF3_CHIPU</name>